<name>A0A4R7CBH8_9HYPH</name>
<dbReference type="Proteomes" id="UP000295122">
    <property type="component" value="Unassembled WGS sequence"/>
</dbReference>
<dbReference type="GO" id="GO:0032259">
    <property type="term" value="P:methylation"/>
    <property type="evidence" value="ECO:0007669"/>
    <property type="project" value="UniProtKB-KW"/>
</dbReference>
<protein>
    <submittedName>
        <fullName evidence="2">Methyltransferase family protein</fullName>
    </submittedName>
</protein>
<dbReference type="PANTHER" id="PTHR42912:SF80">
    <property type="entry name" value="METHYLTRANSFERASE DOMAIN-CONTAINING PROTEIN"/>
    <property type="match status" value="1"/>
</dbReference>
<evidence type="ECO:0000313" key="3">
    <source>
        <dbReference type="Proteomes" id="UP000295122"/>
    </source>
</evidence>
<keyword evidence="3" id="KW-1185">Reference proteome</keyword>
<proteinExistence type="predicted"/>
<keyword evidence="2" id="KW-0489">Methyltransferase</keyword>
<dbReference type="PANTHER" id="PTHR42912">
    <property type="entry name" value="METHYLTRANSFERASE"/>
    <property type="match status" value="1"/>
</dbReference>
<comment type="caution">
    <text evidence="2">The sequence shown here is derived from an EMBL/GenBank/DDBJ whole genome shotgun (WGS) entry which is preliminary data.</text>
</comment>
<dbReference type="InterPro" id="IPR029063">
    <property type="entry name" value="SAM-dependent_MTases_sf"/>
</dbReference>
<evidence type="ECO:0000259" key="1">
    <source>
        <dbReference type="Pfam" id="PF08241"/>
    </source>
</evidence>
<dbReference type="InterPro" id="IPR050508">
    <property type="entry name" value="Methyltransf_Superfamily"/>
</dbReference>
<accession>A0A4R7CBH8</accession>
<dbReference type="Gene3D" id="3.40.50.150">
    <property type="entry name" value="Vaccinia Virus protein VP39"/>
    <property type="match status" value="1"/>
</dbReference>
<organism evidence="2 3">
    <name type="scientific">Enterovirga rhinocerotis</name>
    <dbReference type="NCBI Taxonomy" id="1339210"/>
    <lineage>
        <taxon>Bacteria</taxon>
        <taxon>Pseudomonadati</taxon>
        <taxon>Pseudomonadota</taxon>
        <taxon>Alphaproteobacteria</taxon>
        <taxon>Hyphomicrobiales</taxon>
        <taxon>Methylobacteriaceae</taxon>
        <taxon>Enterovirga</taxon>
    </lineage>
</organism>
<keyword evidence="2" id="KW-0808">Transferase</keyword>
<evidence type="ECO:0000313" key="2">
    <source>
        <dbReference type="EMBL" id="TDR94795.1"/>
    </source>
</evidence>
<feature type="domain" description="Methyltransferase type 11" evidence="1">
    <location>
        <begin position="54"/>
        <end position="146"/>
    </location>
</feature>
<dbReference type="SUPFAM" id="SSF53335">
    <property type="entry name" value="S-adenosyl-L-methionine-dependent methyltransferases"/>
    <property type="match status" value="1"/>
</dbReference>
<dbReference type="OrthoDB" id="9777830at2"/>
<dbReference type="Pfam" id="PF08241">
    <property type="entry name" value="Methyltransf_11"/>
    <property type="match status" value="1"/>
</dbReference>
<dbReference type="GO" id="GO:0008757">
    <property type="term" value="F:S-adenosylmethionine-dependent methyltransferase activity"/>
    <property type="evidence" value="ECO:0007669"/>
    <property type="project" value="InterPro"/>
</dbReference>
<dbReference type="RefSeq" id="WP_133769653.1">
    <property type="nucleotide sequence ID" value="NZ_SNZR01000011.1"/>
</dbReference>
<reference evidence="2 3" key="1">
    <citation type="submission" date="2019-03" db="EMBL/GenBank/DDBJ databases">
        <title>Genomic Encyclopedia of Type Strains, Phase IV (KMG-IV): sequencing the most valuable type-strain genomes for metagenomic binning, comparative biology and taxonomic classification.</title>
        <authorList>
            <person name="Goeker M."/>
        </authorList>
    </citation>
    <scope>NUCLEOTIDE SEQUENCE [LARGE SCALE GENOMIC DNA]</scope>
    <source>
        <strain evidence="2 3">DSM 25903</strain>
    </source>
</reference>
<dbReference type="EMBL" id="SNZR01000011">
    <property type="protein sequence ID" value="TDR94795.1"/>
    <property type="molecule type" value="Genomic_DNA"/>
</dbReference>
<dbReference type="InterPro" id="IPR013216">
    <property type="entry name" value="Methyltransf_11"/>
</dbReference>
<dbReference type="CDD" id="cd02440">
    <property type="entry name" value="AdoMet_MTases"/>
    <property type="match status" value="1"/>
</dbReference>
<sequence>MAAPFDSYSATYDDVVQRSIAFSGVRHEVFLLAKVRELAGIFERHFGPRPPDLLDVGCGIGAMHEPLQPITRSLSGCDLSADCLATARQRHPAIDYRAQDGNDLPWPDASFDATLAVCVFHHVPPAERRALLGQMARVTRPDGLVLLIEHNPWNPLTRLAVARCDLDDDAILLRAGESRRLLREAGLRDVRSHHFLLAPSAARWAGMCEAPFRALPLGAQYVAFGRV</sequence>
<dbReference type="AlphaFoldDB" id="A0A4R7CBH8"/>
<gene>
    <name evidence="2" type="ORF">EV668_2084</name>
</gene>